<name>A0A813WAY9_9BILA</name>
<dbReference type="AlphaFoldDB" id="A0A813WAY9"/>
<protein>
    <submittedName>
        <fullName evidence="1">Uncharacterized protein</fullName>
    </submittedName>
</protein>
<gene>
    <name evidence="1" type="ORF">GPM918_LOCUS6453</name>
    <name evidence="2" type="ORF">SRO942_LOCUS6453</name>
</gene>
<dbReference type="Proteomes" id="UP000663829">
    <property type="component" value="Unassembled WGS sequence"/>
</dbReference>
<sequence>MTSDHIDNMIIPLDIDNNNLNKSENCCWIKYKSSQLNAPVDAMGKISTLEEIQLTFGNHIQACPYDNITYYKNLSNRAGEAGYGPKYFAVDKNKNVNGMESVYYFDDTINKWRGYVSVTKVTFENPFERGGHMSDSPVDDRRV</sequence>
<evidence type="ECO:0000313" key="2">
    <source>
        <dbReference type="EMBL" id="CAF3646068.1"/>
    </source>
</evidence>
<reference evidence="1" key="1">
    <citation type="submission" date="2021-02" db="EMBL/GenBank/DDBJ databases">
        <authorList>
            <person name="Nowell W R."/>
        </authorList>
    </citation>
    <scope>NUCLEOTIDE SEQUENCE</scope>
</reference>
<evidence type="ECO:0000313" key="1">
    <source>
        <dbReference type="EMBL" id="CAF0858405.1"/>
    </source>
</evidence>
<accession>A0A813WAY9</accession>
<comment type="caution">
    <text evidence="1">The sequence shown here is derived from an EMBL/GenBank/DDBJ whole genome shotgun (WGS) entry which is preliminary data.</text>
</comment>
<dbReference type="EMBL" id="CAJNOQ010000995">
    <property type="protein sequence ID" value="CAF0858405.1"/>
    <property type="molecule type" value="Genomic_DNA"/>
</dbReference>
<keyword evidence="3" id="KW-1185">Reference proteome</keyword>
<dbReference type="Proteomes" id="UP000681722">
    <property type="component" value="Unassembled WGS sequence"/>
</dbReference>
<proteinExistence type="predicted"/>
<evidence type="ECO:0000313" key="3">
    <source>
        <dbReference type="Proteomes" id="UP000663829"/>
    </source>
</evidence>
<organism evidence="1 3">
    <name type="scientific">Didymodactylos carnosus</name>
    <dbReference type="NCBI Taxonomy" id="1234261"/>
    <lineage>
        <taxon>Eukaryota</taxon>
        <taxon>Metazoa</taxon>
        <taxon>Spiralia</taxon>
        <taxon>Gnathifera</taxon>
        <taxon>Rotifera</taxon>
        <taxon>Eurotatoria</taxon>
        <taxon>Bdelloidea</taxon>
        <taxon>Philodinida</taxon>
        <taxon>Philodinidae</taxon>
        <taxon>Didymodactylos</taxon>
    </lineage>
</organism>
<dbReference type="EMBL" id="CAJOBC010000995">
    <property type="protein sequence ID" value="CAF3646068.1"/>
    <property type="molecule type" value="Genomic_DNA"/>
</dbReference>